<feature type="region of interest" description="Disordered" evidence="1">
    <location>
        <begin position="151"/>
        <end position="173"/>
    </location>
</feature>
<proteinExistence type="predicted"/>
<reference evidence="2" key="1">
    <citation type="submission" date="2020-12" db="EMBL/GenBank/DDBJ databases">
        <title>Geomonas sp. Red875, isolated from river sediment.</title>
        <authorList>
            <person name="Xu Z."/>
            <person name="Zhang Z."/>
            <person name="Masuda Y."/>
            <person name="Itoh H."/>
            <person name="Senoo K."/>
        </authorList>
    </citation>
    <scope>NUCLEOTIDE SEQUENCE</scope>
    <source>
        <strain evidence="2">Red875</strain>
    </source>
</reference>
<evidence type="ECO:0000313" key="2">
    <source>
        <dbReference type="EMBL" id="MBJ6726166.1"/>
    </source>
</evidence>
<dbReference type="RefSeq" id="WP_199385052.1">
    <property type="nucleotide sequence ID" value="NZ_JAEMHM010000012.1"/>
</dbReference>
<dbReference type="EMBL" id="JAEMHM010000012">
    <property type="protein sequence ID" value="MBJ6726166.1"/>
    <property type="molecule type" value="Genomic_DNA"/>
</dbReference>
<dbReference type="Proteomes" id="UP000636888">
    <property type="component" value="Unassembled WGS sequence"/>
</dbReference>
<name>A0A8J7LZC1_9BACT</name>
<gene>
    <name evidence="2" type="ORF">JFN93_15730</name>
</gene>
<evidence type="ECO:0000313" key="3">
    <source>
        <dbReference type="Proteomes" id="UP000636888"/>
    </source>
</evidence>
<sequence>MEQTKIDSLKSLSLHLPDILNNLSTSPQLALTAADDPILAIESLGFGLSAQLRVELQARLPFSPQRVRNLQHLSHALVVLGPQPENPEAKIELHRKLYEEWKATFEETRIAPRITVVARQRREKTRSHLLTEGKEDVSCLETSSPQLSDLRMYRHLRNGEIPAQSRDRESSEK</sequence>
<protein>
    <submittedName>
        <fullName evidence="2">Uncharacterized protein</fullName>
    </submittedName>
</protein>
<accession>A0A8J7LZC1</accession>
<comment type="caution">
    <text evidence="2">The sequence shown here is derived from an EMBL/GenBank/DDBJ whole genome shotgun (WGS) entry which is preliminary data.</text>
</comment>
<dbReference type="AlphaFoldDB" id="A0A8J7LZC1"/>
<organism evidence="2 3">
    <name type="scientific">Geomesophilobacter sediminis</name>
    <dbReference type="NCBI Taxonomy" id="2798584"/>
    <lineage>
        <taxon>Bacteria</taxon>
        <taxon>Pseudomonadati</taxon>
        <taxon>Thermodesulfobacteriota</taxon>
        <taxon>Desulfuromonadia</taxon>
        <taxon>Geobacterales</taxon>
        <taxon>Geobacteraceae</taxon>
        <taxon>Geomesophilobacter</taxon>
    </lineage>
</organism>
<evidence type="ECO:0000256" key="1">
    <source>
        <dbReference type="SAM" id="MobiDB-lite"/>
    </source>
</evidence>
<keyword evidence="3" id="KW-1185">Reference proteome</keyword>